<dbReference type="PANTHER" id="PTHR10859">
    <property type="entry name" value="GLYCOSYL TRANSFERASE"/>
    <property type="match status" value="1"/>
</dbReference>
<dbReference type="CDD" id="cd04179">
    <property type="entry name" value="DPM_DPG-synthase_like"/>
    <property type="match status" value="1"/>
</dbReference>
<keyword evidence="1" id="KW-0812">Transmembrane</keyword>
<organism evidence="3 4">
    <name type="scientific">Chryseolinea lacunae</name>
    <dbReference type="NCBI Taxonomy" id="2801331"/>
    <lineage>
        <taxon>Bacteria</taxon>
        <taxon>Pseudomonadati</taxon>
        <taxon>Bacteroidota</taxon>
        <taxon>Cytophagia</taxon>
        <taxon>Cytophagales</taxon>
        <taxon>Fulvivirgaceae</taxon>
        <taxon>Chryseolinea</taxon>
    </lineage>
</organism>
<dbReference type="Gene3D" id="3.90.550.10">
    <property type="entry name" value="Spore Coat Polysaccharide Biosynthesis Protein SpsA, Chain A"/>
    <property type="match status" value="1"/>
</dbReference>
<accession>A0ABS1KPM3</accession>
<dbReference type="InterPro" id="IPR029044">
    <property type="entry name" value="Nucleotide-diphossugar_trans"/>
</dbReference>
<dbReference type="PANTHER" id="PTHR10859:SF91">
    <property type="entry name" value="DOLICHYL-PHOSPHATE BETA-GLUCOSYLTRANSFERASE"/>
    <property type="match status" value="1"/>
</dbReference>
<evidence type="ECO:0000313" key="4">
    <source>
        <dbReference type="Proteomes" id="UP000613030"/>
    </source>
</evidence>
<feature type="transmembrane region" description="Helical" evidence="1">
    <location>
        <begin position="223"/>
        <end position="241"/>
    </location>
</feature>
<name>A0ABS1KPM3_9BACT</name>
<keyword evidence="4" id="KW-1185">Reference proteome</keyword>
<proteinExistence type="predicted"/>
<dbReference type="Pfam" id="PF00535">
    <property type="entry name" value="Glycos_transf_2"/>
    <property type="match status" value="1"/>
</dbReference>
<feature type="domain" description="Glycosyltransferase 2-like" evidence="2">
    <location>
        <begin position="16"/>
        <end position="136"/>
    </location>
</feature>
<sequence>MEPAEFRALCKQKKVCVLVPTYNNEKTVGQVVRDVLDYTDQVIVVNDGATDTTPQILQQFPQIDLVSYLPNRGKGYGLRQGFKRAVEAGYDYAITIDSDGQHFAADLPKFMHALAEHPHAVIIGARNMEQASVPGKSSFGNKFSNFWFWVETGLKRNDTQSGYRLYPVKALQGITFITRKFEFEIEVLVRASWRGIDMAEVPVKVFYATREERVSHFRPFKDFTRISILNTVLVTIAFLYIKPRDFFRSFKKKISVSSSANNSSVHMNPTGSKPSL</sequence>
<keyword evidence="1" id="KW-0472">Membrane</keyword>
<dbReference type="InterPro" id="IPR001173">
    <property type="entry name" value="Glyco_trans_2-like"/>
</dbReference>
<reference evidence="3 4" key="1">
    <citation type="submission" date="2021-01" db="EMBL/GenBank/DDBJ databases">
        <title>Chryseolinea sp. Jin1 Genome sequencing and assembly.</title>
        <authorList>
            <person name="Kim I."/>
        </authorList>
    </citation>
    <scope>NUCLEOTIDE SEQUENCE [LARGE SCALE GENOMIC DNA]</scope>
    <source>
        <strain evidence="3 4">Jin1</strain>
    </source>
</reference>
<comment type="caution">
    <text evidence="3">The sequence shown here is derived from an EMBL/GenBank/DDBJ whole genome shotgun (WGS) entry which is preliminary data.</text>
</comment>
<evidence type="ECO:0000256" key="1">
    <source>
        <dbReference type="SAM" id="Phobius"/>
    </source>
</evidence>
<keyword evidence="1" id="KW-1133">Transmembrane helix</keyword>
<dbReference type="EMBL" id="JAERRB010000002">
    <property type="protein sequence ID" value="MBL0741290.1"/>
    <property type="molecule type" value="Genomic_DNA"/>
</dbReference>
<gene>
    <name evidence="3" type="ORF">JI741_08660</name>
</gene>
<evidence type="ECO:0000313" key="3">
    <source>
        <dbReference type="EMBL" id="MBL0741290.1"/>
    </source>
</evidence>
<dbReference type="SUPFAM" id="SSF53448">
    <property type="entry name" value="Nucleotide-diphospho-sugar transferases"/>
    <property type="match status" value="1"/>
</dbReference>
<dbReference type="RefSeq" id="WP_202008644.1">
    <property type="nucleotide sequence ID" value="NZ_JAERRB010000002.1"/>
</dbReference>
<protein>
    <submittedName>
        <fullName evidence="3">Glycosyltransferase family 2 protein</fullName>
    </submittedName>
</protein>
<dbReference type="Proteomes" id="UP000613030">
    <property type="component" value="Unassembled WGS sequence"/>
</dbReference>
<evidence type="ECO:0000259" key="2">
    <source>
        <dbReference type="Pfam" id="PF00535"/>
    </source>
</evidence>